<name>A0A371ERG3_MUCPR</name>
<dbReference type="Pfam" id="PF00078">
    <property type="entry name" value="RVT_1"/>
    <property type="match status" value="1"/>
</dbReference>
<accession>A0A371ERG3</accession>
<sequence length="139" mass="16212">MSFGHYNAPSTFKRCMLSIFSDLLEDCMEVFMEDFTMYIDIFNACLGNLARVLKWCIETDLVLNFEKCHFMVTKGICARPPGIKLKDRENFIKSFNKTAWPLSKLMQKDVEFVFNKECIQAFEELKTRLTSMPILQAPN</sequence>
<evidence type="ECO:0000259" key="1">
    <source>
        <dbReference type="Pfam" id="PF00078"/>
    </source>
</evidence>
<dbReference type="PANTHER" id="PTHR24559">
    <property type="entry name" value="TRANSPOSON TY3-I GAG-POL POLYPROTEIN"/>
    <property type="match status" value="1"/>
</dbReference>
<dbReference type="OrthoDB" id="1733993at2759"/>
<dbReference type="InterPro" id="IPR053134">
    <property type="entry name" value="RNA-dir_DNA_polymerase"/>
</dbReference>
<dbReference type="Proteomes" id="UP000257109">
    <property type="component" value="Unassembled WGS sequence"/>
</dbReference>
<evidence type="ECO:0000313" key="3">
    <source>
        <dbReference type="Proteomes" id="UP000257109"/>
    </source>
</evidence>
<keyword evidence="3" id="KW-1185">Reference proteome</keyword>
<dbReference type="EMBL" id="QJKJ01012459">
    <property type="protein sequence ID" value="RDX68604.1"/>
    <property type="molecule type" value="Genomic_DNA"/>
</dbReference>
<dbReference type="InterPro" id="IPR043128">
    <property type="entry name" value="Rev_trsase/Diguanyl_cyclase"/>
</dbReference>
<proteinExistence type="predicted"/>
<dbReference type="SUPFAM" id="SSF56672">
    <property type="entry name" value="DNA/RNA polymerases"/>
    <property type="match status" value="1"/>
</dbReference>
<dbReference type="PANTHER" id="PTHR24559:SF444">
    <property type="entry name" value="REVERSE TRANSCRIPTASE DOMAIN-CONTAINING PROTEIN"/>
    <property type="match status" value="1"/>
</dbReference>
<evidence type="ECO:0000313" key="2">
    <source>
        <dbReference type="EMBL" id="RDX68604.1"/>
    </source>
</evidence>
<comment type="caution">
    <text evidence="2">The sequence shown here is derived from an EMBL/GenBank/DDBJ whole genome shotgun (WGS) entry which is preliminary data.</text>
</comment>
<feature type="domain" description="Reverse transcriptase" evidence="1">
    <location>
        <begin position="1"/>
        <end position="72"/>
    </location>
</feature>
<organism evidence="2 3">
    <name type="scientific">Mucuna pruriens</name>
    <name type="common">Velvet bean</name>
    <name type="synonym">Dolichos pruriens</name>
    <dbReference type="NCBI Taxonomy" id="157652"/>
    <lineage>
        <taxon>Eukaryota</taxon>
        <taxon>Viridiplantae</taxon>
        <taxon>Streptophyta</taxon>
        <taxon>Embryophyta</taxon>
        <taxon>Tracheophyta</taxon>
        <taxon>Spermatophyta</taxon>
        <taxon>Magnoliopsida</taxon>
        <taxon>eudicotyledons</taxon>
        <taxon>Gunneridae</taxon>
        <taxon>Pentapetalae</taxon>
        <taxon>rosids</taxon>
        <taxon>fabids</taxon>
        <taxon>Fabales</taxon>
        <taxon>Fabaceae</taxon>
        <taxon>Papilionoideae</taxon>
        <taxon>50 kb inversion clade</taxon>
        <taxon>NPAAA clade</taxon>
        <taxon>indigoferoid/millettioid clade</taxon>
        <taxon>Phaseoleae</taxon>
        <taxon>Mucuna</taxon>
    </lineage>
</organism>
<dbReference type="Gene3D" id="3.30.70.270">
    <property type="match status" value="2"/>
</dbReference>
<dbReference type="InterPro" id="IPR000477">
    <property type="entry name" value="RT_dom"/>
</dbReference>
<protein>
    <submittedName>
        <fullName evidence="2">Retrovirus-related Pol polyprotein</fullName>
    </submittedName>
</protein>
<reference evidence="2" key="1">
    <citation type="submission" date="2018-05" db="EMBL/GenBank/DDBJ databases">
        <title>Draft genome of Mucuna pruriens seed.</title>
        <authorList>
            <person name="Nnadi N.E."/>
            <person name="Vos R."/>
            <person name="Hasami M.H."/>
            <person name="Devisetty U.K."/>
            <person name="Aguiy J.C."/>
        </authorList>
    </citation>
    <scope>NUCLEOTIDE SEQUENCE [LARGE SCALE GENOMIC DNA]</scope>
    <source>
        <strain evidence="2">JCA_2017</strain>
    </source>
</reference>
<feature type="non-terminal residue" evidence="2">
    <location>
        <position position="1"/>
    </location>
</feature>
<dbReference type="InterPro" id="IPR043502">
    <property type="entry name" value="DNA/RNA_pol_sf"/>
</dbReference>
<dbReference type="AlphaFoldDB" id="A0A371ERG3"/>
<gene>
    <name evidence="2" type="primary">pol</name>
    <name evidence="2" type="ORF">CR513_52382</name>
</gene>